<dbReference type="InterPro" id="IPR000504">
    <property type="entry name" value="RRM_dom"/>
</dbReference>
<dbReference type="OMA" id="AEMQNML"/>
<dbReference type="Ensembl" id="ENSCSET00000007210.1">
    <property type="protein sequence ID" value="ENSCSEP00000007133.1"/>
    <property type="gene ID" value="ENSCSEG00000004610.1"/>
</dbReference>
<keyword evidence="2 3" id="KW-0694">RNA-binding</keyword>
<dbReference type="STRING" id="244447.ENSCSEP00000007133"/>
<feature type="region of interest" description="Disordered" evidence="4">
    <location>
        <begin position="498"/>
        <end position="524"/>
    </location>
</feature>
<evidence type="ECO:0000313" key="6">
    <source>
        <dbReference type="Ensembl" id="ENSCSEP00000007133.1"/>
    </source>
</evidence>
<evidence type="ECO:0000256" key="3">
    <source>
        <dbReference type="PROSITE-ProRule" id="PRU00176"/>
    </source>
</evidence>
<feature type="domain" description="RRM" evidence="5">
    <location>
        <begin position="594"/>
        <end position="670"/>
    </location>
</feature>
<keyword evidence="1" id="KW-0677">Repeat</keyword>
<organism evidence="6 7">
    <name type="scientific">Cynoglossus semilaevis</name>
    <name type="common">Tongue sole</name>
    <dbReference type="NCBI Taxonomy" id="244447"/>
    <lineage>
        <taxon>Eukaryota</taxon>
        <taxon>Metazoa</taxon>
        <taxon>Chordata</taxon>
        <taxon>Craniata</taxon>
        <taxon>Vertebrata</taxon>
        <taxon>Euteleostomi</taxon>
        <taxon>Actinopterygii</taxon>
        <taxon>Neopterygii</taxon>
        <taxon>Teleostei</taxon>
        <taxon>Neoteleostei</taxon>
        <taxon>Acanthomorphata</taxon>
        <taxon>Carangaria</taxon>
        <taxon>Pleuronectiformes</taxon>
        <taxon>Pleuronectoidei</taxon>
        <taxon>Cynoglossidae</taxon>
        <taxon>Cynoglossinae</taxon>
        <taxon>Cynoglossus</taxon>
    </lineage>
</organism>
<accession>A0A3P8UVC6</accession>
<reference evidence="6 7" key="1">
    <citation type="journal article" date="2014" name="Nat. Genet.">
        <title>Whole-genome sequence of a flatfish provides insights into ZW sex chromosome evolution and adaptation to a benthic lifestyle.</title>
        <authorList>
            <person name="Chen S."/>
            <person name="Zhang G."/>
            <person name="Shao C."/>
            <person name="Huang Q."/>
            <person name="Liu G."/>
            <person name="Zhang P."/>
            <person name="Song W."/>
            <person name="An N."/>
            <person name="Chalopin D."/>
            <person name="Volff J.N."/>
            <person name="Hong Y."/>
            <person name="Li Q."/>
            <person name="Sha Z."/>
            <person name="Zhou H."/>
            <person name="Xie M."/>
            <person name="Yu Q."/>
            <person name="Liu Y."/>
            <person name="Xiang H."/>
            <person name="Wang N."/>
            <person name="Wu K."/>
            <person name="Yang C."/>
            <person name="Zhou Q."/>
            <person name="Liao X."/>
            <person name="Yang L."/>
            <person name="Hu Q."/>
            <person name="Zhang J."/>
            <person name="Meng L."/>
            <person name="Jin L."/>
            <person name="Tian Y."/>
            <person name="Lian J."/>
            <person name="Yang J."/>
            <person name="Miao G."/>
            <person name="Liu S."/>
            <person name="Liang Z."/>
            <person name="Yan F."/>
            <person name="Li Y."/>
            <person name="Sun B."/>
            <person name="Zhang H."/>
            <person name="Zhang J."/>
            <person name="Zhu Y."/>
            <person name="Du M."/>
            <person name="Zhao Y."/>
            <person name="Schartl M."/>
            <person name="Tang Q."/>
            <person name="Wang J."/>
        </authorList>
    </citation>
    <scope>NUCLEOTIDE SEQUENCE</scope>
</reference>
<sequence>MVGNNTILYPSVCRCCFIVSMAVVIRLQGLSVTAGTEDIRKFFMGLKIPDGGVHIIGGELDEAFIIFASDEDARRAMTRSGKLINGSAIKLLLSSKAEMQVILERSTKTVEPEPRRQYEDNERRGERSLGRGEGKAGQMFPPKHQRAPNGRKDDMCLFLKGLPFSVTEKEIHDFFGGLLIDEVVLLKNEKGFNNGRGLVKFATSEDAMEGLKRDKEYIGSRYIELSPTSMDNWFRLCGRFPMDVNASSGFERDRSPIRTWNVPQSHARSRSPPNQSLIAPGDEYCVLIDNLSFAVEKEDIKQYFRHTNLEDDQILHLLDERRKRTRSAFVLFKNQRDYCDALAEEKVLFFNRQVHIRPISREKMMALLQSHYIDSQTPGNSQLSQERSSSHSPDSYDSEKLCLFVRNLPFDVRKVEIMDFFHGFNITEDKVYLLLDHNGAGVGKVLVLFRSEAEATRALSLNGQRFLGSEVILKGITQSQMRQLGVDIPMFQEPLSREERYSNRTSVASHRSDDPEYPDIKMSHEGRHCVPSYHSAESEYHDFRMYRDGGASMQSVQNLGNRGWDPEGLKDPWERGNSVHGDFGPPAQPCDGPTCVRLVNLPFQIRSEEIYDFCHGYRVIPGSVSLQFDQGGKPTGTATVVFESRSEAIIAAAELSGRPIGPRKIRLVFI</sequence>
<dbReference type="SUPFAM" id="SSF54928">
    <property type="entry name" value="RNA-binding domain, RBD"/>
    <property type="match status" value="4"/>
</dbReference>
<dbReference type="Gene3D" id="3.30.70.330">
    <property type="match status" value="5"/>
</dbReference>
<evidence type="ECO:0000259" key="5">
    <source>
        <dbReference type="PROSITE" id="PS50102"/>
    </source>
</evidence>
<dbReference type="FunCoup" id="A0A3P8UVC6">
    <property type="interactions" value="828"/>
</dbReference>
<feature type="domain" description="RRM" evidence="5">
    <location>
        <begin position="23"/>
        <end position="96"/>
    </location>
</feature>
<dbReference type="InParanoid" id="A0A3P8UVC6"/>
<feature type="compositionally biased region" description="Basic and acidic residues" evidence="4">
    <location>
        <begin position="510"/>
        <end position="524"/>
    </location>
</feature>
<feature type="region of interest" description="Disordered" evidence="4">
    <location>
        <begin position="376"/>
        <end position="397"/>
    </location>
</feature>
<dbReference type="SMART" id="SM00360">
    <property type="entry name" value="RRM"/>
    <property type="match status" value="5"/>
</dbReference>
<dbReference type="Proteomes" id="UP000265120">
    <property type="component" value="Chromosome 13"/>
</dbReference>
<proteinExistence type="predicted"/>
<reference evidence="6" key="3">
    <citation type="submission" date="2025-09" db="UniProtKB">
        <authorList>
            <consortium name="Ensembl"/>
        </authorList>
    </citation>
    <scope>IDENTIFICATION</scope>
</reference>
<evidence type="ECO:0000256" key="2">
    <source>
        <dbReference type="ARBA" id="ARBA00022884"/>
    </source>
</evidence>
<dbReference type="CDD" id="cd12515">
    <property type="entry name" value="RRM5_RBM12_like"/>
    <property type="match status" value="1"/>
</dbReference>
<feature type="domain" description="RRM" evidence="5">
    <location>
        <begin position="401"/>
        <end position="478"/>
    </location>
</feature>
<dbReference type="InterPro" id="IPR050666">
    <property type="entry name" value="ESRP"/>
</dbReference>
<evidence type="ECO:0000313" key="7">
    <source>
        <dbReference type="Proteomes" id="UP000265120"/>
    </source>
</evidence>
<reference evidence="6" key="2">
    <citation type="submission" date="2025-08" db="UniProtKB">
        <authorList>
            <consortium name="Ensembl"/>
        </authorList>
    </citation>
    <scope>IDENTIFICATION</scope>
</reference>
<feature type="region of interest" description="Disordered" evidence="4">
    <location>
        <begin position="105"/>
        <end position="148"/>
    </location>
</feature>
<dbReference type="Pfam" id="PF00076">
    <property type="entry name" value="RRM_1"/>
    <property type="match status" value="3"/>
</dbReference>
<feature type="compositionally biased region" description="Basic and acidic residues" evidence="4">
    <location>
        <begin position="105"/>
        <end position="134"/>
    </location>
</feature>
<keyword evidence="7" id="KW-1185">Reference proteome</keyword>
<dbReference type="InterPro" id="IPR035979">
    <property type="entry name" value="RBD_domain_sf"/>
</dbReference>
<evidence type="ECO:0000256" key="4">
    <source>
        <dbReference type="SAM" id="MobiDB-lite"/>
    </source>
</evidence>
<name>A0A3P8UVC6_CYNSE</name>
<dbReference type="AlphaFoldDB" id="A0A3P8UVC6"/>
<dbReference type="GeneTree" id="ENSGT00940000158322"/>
<dbReference type="GO" id="GO:0003723">
    <property type="term" value="F:RNA binding"/>
    <property type="evidence" value="ECO:0007669"/>
    <property type="project" value="UniProtKB-UniRule"/>
</dbReference>
<dbReference type="PANTHER" id="PTHR13976">
    <property type="entry name" value="HETEROGENEOUS NUCLEAR RIBONUCLEOPROTEIN-RELATED"/>
    <property type="match status" value="1"/>
</dbReference>
<evidence type="ECO:0000256" key="1">
    <source>
        <dbReference type="ARBA" id="ARBA00022737"/>
    </source>
</evidence>
<feature type="compositionally biased region" description="Low complexity" evidence="4">
    <location>
        <begin position="381"/>
        <end position="395"/>
    </location>
</feature>
<dbReference type="InterPro" id="IPR012677">
    <property type="entry name" value="Nucleotide-bd_a/b_plait_sf"/>
</dbReference>
<feature type="domain" description="RRM" evidence="5">
    <location>
        <begin position="155"/>
        <end position="230"/>
    </location>
</feature>
<protein>
    <submittedName>
        <fullName evidence="6">RNA binding motif protein 12Bb</fullName>
    </submittedName>
</protein>
<dbReference type="PROSITE" id="PS50102">
    <property type="entry name" value="RRM"/>
    <property type="match status" value="4"/>
</dbReference>